<keyword evidence="12" id="KW-0963">Cytoplasm</keyword>
<feature type="binding site" evidence="12">
    <location>
        <position position="295"/>
    </location>
    <ligand>
        <name>K(+)</name>
        <dbReference type="ChEBI" id="CHEBI:29103"/>
    </ligand>
</feature>
<feature type="binding site" evidence="12">
    <location>
        <position position="254"/>
    </location>
    <ligand>
        <name>K(+)</name>
        <dbReference type="ChEBI" id="CHEBI:29103"/>
    </ligand>
</feature>
<feature type="binding site" evidence="12">
    <location>
        <begin position="17"/>
        <end position="19"/>
    </location>
    <ligand>
        <name>substrate</name>
    </ligand>
</feature>
<feature type="compositionally biased region" description="Basic and acidic residues" evidence="13">
    <location>
        <begin position="320"/>
        <end position="330"/>
    </location>
</feature>
<dbReference type="EC" id="2.7.1.15" evidence="2 12"/>
<evidence type="ECO:0000313" key="15">
    <source>
        <dbReference type="EMBL" id="POQ99666.1"/>
    </source>
</evidence>
<feature type="binding site" evidence="12">
    <location>
        <position position="260"/>
    </location>
    <ligand>
        <name>substrate</name>
    </ligand>
</feature>
<evidence type="ECO:0000256" key="5">
    <source>
        <dbReference type="ARBA" id="ARBA00022723"/>
    </source>
</evidence>
<dbReference type="PROSITE" id="PS00583">
    <property type="entry name" value="PFKB_KINASES_1"/>
    <property type="match status" value="1"/>
</dbReference>
<comment type="function">
    <text evidence="12">Catalyzes the phosphorylation of ribose at O-5 in a reaction requiring ATP and magnesium. The resulting D-ribose-5-phosphate can then be used either for sythesis of nucleotides, histidine, and tryptophan, or as a component of the pentose phosphate pathway.</text>
</comment>
<feature type="region of interest" description="Disordered" evidence="13">
    <location>
        <begin position="311"/>
        <end position="330"/>
    </location>
</feature>
<dbReference type="AlphaFoldDB" id="A0A2S4JJG9"/>
<dbReference type="GO" id="GO:0004747">
    <property type="term" value="F:ribokinase activity"/>
    <property type="evidence" value="ECO:0007669"/>
    <property type="project" value="UniProtKB-UniRule"/>
</dbReference>
<protein>
    <recommendedName>
        <fullName evidence="3 12">Ribokinase</fullName>
        <shortName evidence="12">RK</shortName>
        <ecNumber evidence="2 12">2.7.1.15</ecNumber>
    </recommendedName>
</protein>
<evidence type="ECO:0000256" key="1">
    <source>
        <dbReference type="ARBA" id="ARBA00005380"/>
    </source>
</evidence>
<evidence type="ECO:0000256" key="3">
    <source>
        <dbReference type="ARBA" id="ARBA00016943"/>
    </source>
</evidence>
<comment type="similarity">
    <text evidence="12">Belongs to the carbohydrate kinase PfkB family. Ribokinase subfamily.</text>
</comment>
<evidence type="ECO:0000256" key="11">
    <source>
        <dbReference type="ARBA" id="ARBA00023277"/>
    </source>
</evidence>
<keyword evidence="7 12" id="KW-0418">Kinase</keyword>
<comment type="catalytic activity">
    <reaction evidence="12">
        <text>D-ribose + ATP = D-ribose 5-phosphate + ADP + H(+)</text>
        <dbReference type="Rhea" id="RHEA:13697"/>
        <dbReference type="ChEBI" id="CHEBI:15378"/>
        <dbReference type="ChEBI" id="CHEBI:30616"/>
        <dbReference type="ChEBI" id="CHEBI:47013"/>
        <dbReference type="ChEBI" id="CHEBI:78346"/>
        <dbReference type="ChEBI" id="CHEBI:456216"/>
        <dbReference type="EC" id="2.7.1.15"/>
    </reaction>
</comment>
<keyword evidence="9 12" id="KW-0460">Magnesium</keyword>
<feature type="binding site" evidence="12">
    <location>
        <position position="256"/>
    </location>
    <ligand>
        <name>K(+)</name>
        <dbReference type="ChEBI" id="CHEBI:29103"/>
    </ligand>
</feature>
<comment type="activity regulation">
    <text evidence="12">Activated by a monovalent cation that binds near, but not in, the active site. The most likely occupant of the site in vivo is potassium. Ion binding induces a conformational change that may alter substrate affinity.</text>
</comment>
<dbReference type="RefSeq" id="WP_103680629.1">
    <property type="nucleotide sequence ID" value="NZ_LPWH01000093.1"/>
</dbReference>
<dbReference type="SUPFAM" id="SSF53613">
    <property type="entry name" value="Ribokinase-like"/>
    <property type="match status" value="1"/>
</dbReference>
<sequence length="330" mass="34363">MTETHRPARIFALGSLNVDLVVQVDRFPQPGETLPGRTFHTFPGGKGGNQAVAVARLGGSPSMAARLGDDSFGEEYLATLIREGVQVNQVERIPGKTTGTALIEVDQRGQNRIVVVAGANECWDDRAVSIALAGIAEGDILLLQLEIPLPAVIEAALIASRRGAQVILDPAPAPEAPLPRELLGALSWCTPNEHEAALITGIATSSAGGQREAALALVRHGVSRAVVKAGARGAWLALEDRAELLPGFPVEARDTTAAGDSFNGGLAWALSHHFSPREAVIRANAVAALSTTGLGAQTAMPTAARLSSFLEKAGITPGEQKNRDTPASDP</sequence>
<keyword evidence="10 12" id="KW-0630">Potassium</keyword>
<evidence type="ECO:0000256" key="13">
    <source>
        <dbReference type="SAM" id="MobiDB-lite"/>
    </source>
</evidence>
<keyword evidence="4 12" id="KW-0808">Transferase</keyword>
<feature type="binding site" evidence="12">
    <location>
        <position position="146"/>
    </location>
    <ligand>
        <name>substrate</name>
    </ligand>
</feature>
<dbReference type="PANTHER" id="PTHR10584">
    <property type="entry name" value="SUGAR KINASE"/>
    <property type="match status" value="1"/>
</dbReference>
<comment type="similarity">
    <text evidence="1">Belongs to the carbohydrate kinase pfkB family.</text>
</comment>
<dbReference type="GO" id="GO:0019303">
    <property type="term" value="P:D-ribose catabolic process"/>
    <property type="evidence" value="ECO:0007669"/>
    <property type="project" value="UniProtKB-UniRule"/>
</dbReference>
<feature type="domain" description="Carbohydrate kinase PfkB" evidence="14">
    <location>
        <begin position="9"/>
        <end position="302"/>
    </location>
</feature>
<reference evidence="16" key="1">
    <citation type="submission" date="2015-12" db="EMBL/GenBank/DDBJ databases">
        <authorList>
            <person name="Lodha T.D."/>
            <person name="Chintalapati S."/>
            <person name="Chintalapati V.R."/>
            <person name="Sravanthi T."/>
        </authorList>
    </citation>
    <scope>NUCLEOTIDE SEQUENCE [LARGE SCALE GENOMIC DNA]</scope>
    <source>
        <strain evidence="16">JC133</strain>
    </source>
</reference>
<evidence type="ECO:0000256" key="9">
    <source>
        <dbReference type="ARBA" id="ARBA00022842"/>
    </source>
</evidence>
<dbReference type="GO" id="GO:0046872">
    <property type="term" value="F:metal ion binding"/>
    <property type="evidence" value="ECO:0007669"/>
    <property type="project" value="UniProtKB-KW"/>
</dbReference>
<evidence type="ECO:0000256" key="7">
    <source>
        <dbReference type="ARBA" id="ARBA00022777"/>
    </source>
</evidence>
<evidence type="ECO:0000256" key="12">
    <source>
        <dbReference type="HAMAP-Rule" id="MF_01987"/>
    </source>
</evidence>
<comment type="subcellular location">
    <subcellularLocation>
        <location evidence="12">Cytoplasm</location>
    </subcellularLocation>
</comment>
<keyword evidence="11 12" id="KW-0119">Carbohydrate metabolism</keyword>
<dbReference type="Proteomes" id="UP000237350">
    <property type="component" value="Unassembled WGS sequence"/>
</dbReference>
<keyword evidence="16" id="KW-1185">Reference proteome</keyword>
<accession>A0A2S4JJG9</accession>
<feature type="binding site" evidence="12">
    <location>
        <begin position="259"/>
        <end position="260"/>
    </location>
    <ligand>
        <name>ATP</name>
        <dbReference type="ChEBI" id="CHEBI:30616"/>
    </ligand>
</feature>
<comment type="subunit">
    <text evidence="12">Homodimer.</text>
</comment>
<dbReference type="PANTHER" id="PTHR10584:SF166">
    <property type="entry name" value="RIBOKINASE"/>
    <property type="match status" value="1"/>
</dbReference>
<dbReference type="GO" id="GO:0005829">
    <property type="term" value="C:cytosol"/>
    <property type="evidence" value="ECO:0007669"/>
    <property type="project" value="TreeGrafter"/>
</dbReference>
<feature type="binding site" evidence="12">
    <location>
        <position position="284"/>
    </location>
    <ligand>
        <name>ATP</name>
        <dbReference type="ChEBI" id="CHEBI:30616"/>
    </ligand>
</feature>
<dbReference type="Gene3D" id="3.40.1190.20">
    <property type="match status" value="1"/>
</dbReference>
<feature type="binding site" evidence="12">
    <location>
        <position position="293"/>
    </location>
    <ligand>
        <name>K(+)</name>
        <dbReference type="ChEBI" id="CHEBI:29103"/>
    </ligand>
</feature>
<dbReference type="GO" id="GO:0005524">
    <property type="term" value="F:ATP binding"/>
    <property type="evidence" value="ECO:0007669"/>
    <property type="project" value="UniProtKB-UniRule"/>
</dbReference>
<evidence type="ECO:0000256" key="10">
    <source>
        <dbReference type="ARBA" id="ARBA00022958"/>
    </source>
</evidence>
<dbReference type="OrthoDB" id="9788681at2"/>
<evidence type="ECO:0000256" key="4">
    <source>
        <dbReference type="ARBA" id="ARBA00022679"/>
    </source>
</evidence>
<dbReference type="InterPro" id="IPR002173">
    <property type="entry name" value="Carboh/pur_kinase_PfkB_CS"/>
</dbReference>
<feature type="binding site" evidence="12">
    <location>
        <begin position="228"/>
        <end position="233"/>
    </location>
    <ligand>
        <name>ATP</name>
        <dbReference type="ChEBI" id="CHEBI:30616"/>
    </ligand>
</feature>
<dbReference type="InterPro" id="IPR011877">
    <property type="entry name" value="Ribokinase"/>
</dbReference>
<dbReference type="HAMAP" id="MF_01987">
    <property type="entry name" value="Ribokinase"/>
    <property type="match status" value="1"/>
</dbReference>
<dbReference type="PRINTS" id="PR00990">
    <property type="entry name" value="RIBOKINASE"/>
</dbReference>
<evidence type="ECO:0000313" key="16">
    <source>
        <dbReference type="Proteomes" id="UP000237350"/>
    </source>
</evidence>
<feature type="binding site" evidence="12">
    <location>
        <position position="290"/>
    </location>
    <ligand>
        <name>K(+)</name>
        <dbReference type="ChEBI" id="CHEBI:29103"/>
    </ligand>
</feature>
<comment type="cofactor">
    <cofactor evidence="12">
        <name>Mg(2+)</name>
        <dbReference type="ChEBI" id="CHEBI:18420"/>
    </cofactor>
    <text evidence="12">Requires a divalent cation, most likely magnesium in vivo, as an electrophilic catalyst to aid phosphoryl group transfer. It is the chelate of the metal and the nucleotide that is the actual substrate.</text>
</comment>
<evidence type="ECO:0000256" key="6">
    <source>
        <dbReference type="ARBA" id="ARBA00022741"/>
    </source>
</evidence>
<dbReference type="CDD" id="cd01174">
    <property type="entry name" value="ribokinase"/>
    <property type="match status" value="1"/>
</dbReference>
<proteinExistence type="inferred from homology"/>
<keyword evidence="5 12" id="KW-0479">Metal-binding</keyword>
<dbReference type="InterPro" id="IPR029056">
    <property type="entry name" value="Ribokinase-like"/>
</dbReference>
<evidence type="ECO:0000256" key="2">
    <source>
        <dbReference type="ARBA" id="ARBA00012035"/>
    </source>
</evidence>
<dbReference type="InterPro" id="IPR002139">
    <property type="entry name" value="Ribo/fructo_kinase"/>
</dbReference>
<comment type="pathway">
    <text evidence="12">Carbohydrate metabolism; D-ribose degradation; D-ribose 5-phosphate from beta-D-ribopyranose: step 2/2.</text>
</comment>
<comment type="caution">
    <text evidence="12">Lacks conserved residue(s) required for the propagation of feature annotation.</text>
</comment>
<dbReference type="UniPathway" id="UPA00916">
    <property type="reaction ID" value="UER00889"/>
</dbReference>
<gene>
    <name evidence="12" type="primary">rbsK</name>
    <name evidence="15" type="ORF">AU468_10170</name>
</gene>
<name>A0A2S4JJG9_9SPIO</name>
<organism evidence="15 16">
    <name type="scientific">Alkalispirochaeta sphaeroplastigenens</name>
    <dbReference type="NCBI Taxonomy" id="1187066"/>
    <lineage>
        <taxon>Bacteria</taxon>
        <taxon>Pseudomonadati</taxon>
        <taxon>Spirochaetota</taxon>
        <taxon>Spirochaetia</taxon>
        <taxon>Spirochaetales</taxon>
        <taxon>Spirochaetaceae</taxon>
        <taxon>Alkalispirochaeta</taxon>
    </lineage>
</organism>
<evidence type="ECO:0000259" key="14">
    <source>
        <dbReference type="Pfam" id="PF00294"/>
    </source>
</evidence>
<dbReference type="NCBIfam" id="TIGR02152">
    <property type="entry name" value="D_ribokin_bact"/>
    <property type="match status" value="1"/>
</dbReference>
<dbReference type="InterPro" id="IPR011611">
    <property type="entry name" value="PfkB_dom"/>
</dbReference>
<keyword evidence="8 12" id="KW-0067">ATP-binding</keyword>
<evidence type="ECO:0000256" key="8">
    <source>
        <dbReference type="ARBA" id="ARBA00022840"/>
    </source>
</evidence>
<dbReference type="EMBL" id="LPWH01000093">
    <property type="protein sequence ID" value="POQ99666.1"/>
    <property type="molecule type" value="Genomic_DNA"/>
</dbReference>
<keyword evidence="6 12" id="KW-0547">Nucleotide-binding</keyword>
<dbReference type="PROSITE" id="PS00584">
    <property type="entry name" value="PFKB_KINASES_2"/>
    <property type="match status" value="1"/>
</dbReference>
<comment type="caution">
    <text evidence="15">The sequence shown here is derived from an EMBL/GenBank/DDBJ whole genome shotgun (WGS) entry which is preliminary data.</text>
</comment>
<feature type="binding site" evidence="12">
    <location>
        <begin position="45"/>
        <end position="49"/>
    </location>
    <ligand>
        <name>substrate</name>
    </ligand>
</feature>
<feature type="binding site" evidence="12">
    <location>
        <position position="192"/>
    </location>
    <ligand>
        <name>ATP</name>
        <dbReference type="ChEBI" id="CHEBI:30616"/>
    </ligand>
</feature>
<dbReference type="Pfam" id="PF00294">
    <property type="entry name" value="PfkB"/>
    <property type="match status" value="1"/>
</dbReference>
<feature type="active site" description="Proton acceptor" evidence="12">
    <location>
        <position position="260"/>
    </location>
</feature>